<feature type="region of interest" description="Disordered" evidence="2">
    <location>
        <begin position="487"/>
        <end position="562"/>
    </location>
</feature>
<feature type="domain" description="CCZ1/INTU/HSP4 first Longin" evidence="3">
    <location>
        <begin position="17"/>
        <end position="116"/>
    </location>
</feature>
<evidence type="ECO:0000259" key="3">
    <source>
        <dbReference type="Pfam" id="PF19031"/>
    </source>
</evidence>
<comment type="similarity">
    <text evidence="1">Belongs to the CCZ1 family.</text>
</comment>
<evidence type="ECO:0000313" key="5">
    <source>
        <dbReference type="Proteomes" id="UP000443090"/>
    </source>
</evidence>
<dbReference type="PANTHER" id="PTHR13056:SF0">
    <property type="entry name" value="VACUOLAR FUSION PROTEIN CCZ1 HOMOLOG-RELATED"/>
    <property type="match status" value="1"/>
</dbReference>
<feature type="region of interest" description="Disordered" evidence="2">
    <location>
        <begin position="265"/>
        <end position="291"/>
    </location>
</feature>
<feature type="compositionally biased region" description="Polar residues" evidence="2">
    <location>
        <begin position="457"/>
        <end position="472"/>
    </location>
</feature>
<dbReference type="Proteomes" id="UP000443090">
    <property type="component" value="Unassembled WGS sequence"/>
</dbReference>
<protein>
    <submittedName>
        <fullName evidence="4">Vacuolar fusion protein-like protein</fullName>
    </submittedName>
</protein>
<feature type="region of interest" description="Disordered" evidence="2">
    <location>
        <begin position="796"/>
        <end position="822"/>
    </location>
</feature>
<feature type="compositionally biased region" description="Basic and acidic residues" evidence="2">
    <location>
        <begin position="344"/>
        <end position="354"/>
    </location>
</feature>
<feature type="compositionally biased region" description="Polar residues" evidence="2">
    <location>
        <begin position="413"/>
        <end position="447"/>
    </location>
</feature>
<dbReference type="GO" id="GO:0016192">
    <property type="term" value="P:vesicle-mediated transport"/>
    <property type="evidence" value="ECO:0007669"/>
    <property type="project" value="InterPro"/>
</dbReference>
<organism evidence="4 5">
    <name type="scientific">Lachnellula occidentalis</name>
    <dbReference type="NCBI Taxonomy" id="215460"/>
    <lineage>
        <taxon>Eukaryota</taxon>
        <taxon>Fungi</taxon>
        <taxon>Dikarya</taxon>
        <taxon>Ascomycota</taxon>
        <taxon>Pezizomycotina</taxon>
        <taxon>Leotiomycetes</taxon>
        <taxon>Helotiales</taxon>
        <taxon>Lachnaceae</taxon>
        <taxon>Lachnellula</taxon>
    </lineage>
</organism>
<feature type="compositionally biased region" description="Low complexity" evidence="2">
    <location>
        <begin position="507"/>
        <end position="516"/>
    </location>
</feature>
<feature type="compositionally biased region" description="Low complexity" evidence="2">
    <location>
        <begin position="802"/>
        <end position="813"/>
    </location>
</feature>
<proteinExistence type="inferred from homology"/>
<reference evidence="4 5" key="1">
    <citation type="submission" date="2018-05" db="EMBL/GenBank/DDBJ databases">
        <title>Genome sequencing and assembly of the regulated plant pathogen Lachnellula willkommii and related sister species for the development of diagnostic species identification markers.</title>
        <authorList>
            <person name="Giroux E."/>
            <person name="Bilodeau G."/>
        </authorList>
    </citation>
    <scope>NUCLEOTIDE SEQUENCE [LARGE SCALE GENOMIC DNA]</scope>
    <source>
        <strain evidence="4 5">CBS 160.35</strain>
    </source>
</reference>
<evidence type="ECO:0000256" key="1">
    <source>
        <dbReference type="ARBA" id="ARBA00005352"/>
    </source>
</evidence>
<evidence type="ECO:0000256" key="2">
    <source>
        <dbReference type="SAM" id="MobiDB-lite"/>
    </source>
</evidence>
<dbReference type="EMBL" id="QGMI01000275">
    <property type="protein sequence ID" value="TVY43565.1"/>
    <property type="molecule type" value="Genomic_DNA"/>
</dbReference>
<dbReference type="Pfam" id="PF19031">
    <property type="entry name" value="Intu_longin_1"/>
    <property type="match status" value="1"/>
</dbReference>
<evidence type="ECO:0000313" key="4">
    <source>
        <dbReference type="EMBL" id="TVY43565.1"/>
    </source>
</evidence>
<dbReference type="GO" id="GO:0035658">
    <property type="term" value="C:Mon1-Ccz1 complex"/>
    <property type="evidence" value="ECO:0007669"/>
    <property type="project" value="InterPro"/>
</dbReference>
<sequence length="847" mass="92896">MSLVPEHLSGKIIPAQLNFLAIYNPSLGTTDDTVADQIVYYYSAKSAERSRRRHSSRSLIEESNAQLRQIGLAQGMVEFGKSFSDGRSVDTIETERSRIILHELESGWWILASINLTVLPSKAKDVTTKGKGPEQYGPPEYSSREVKPAILLLGDLLRAHSTFLLHHASSMSALFVRTRRSKFIGILGRYWDTYLATWNVLLHGNPANSLYGGIKIAACGELGVGVGEEERGSGEREVLEGFVGRIDGLVDIIVSRFGDAAEGDVAQTETKKKDAGQQPTNPWLGSGNDPAAEDGAIFLGTGALSRKSLRDVSHWMEDLYRWGLYAYGVVDNPTSNRRAKTRAPKREESAKENEMATVPPMPIVDVVKSHDKSKRKPQLHRGASSHNDTDSDSSKGAFVRYLKLGYGTHWSFGGTTSKVGSQPESPGSQTETRTGRSPTPAIDSTLNKRARKASPGGQPTISNASPPKSDSSGHYLIGLMGAIEDEHDDKEESTEDYPVDSPEGENSRLVLRTLTLESEREEDARAKGEISIDLGSTGNENVSSKHTSSEHTATSSTSFETQDRNKAKKLRVVVYVYKPFIFVLLFELRADALAFPGLYRSFHHQLGPLIKPLLNSTTFRPSKPNMTVTATNNKAEPPIYDLVWDPRRVTINSTIPNIPDPLHVQSSSPVSPPWSRMEALNTHMQILNTYTSTTKERIEMERTCKTSRGWWVVWTRIPEPPQEHARFSGPVKDPGIITEDSTASSIYRDTGAGRSRGQSTFAASSLVSGPAHPYLDIASSLEDHLPKDKEIFLIRRASDHPSQSGSRFVSGSSTAGESGWGSGPARLAQGIGVDTKSYIEGLLNLNR</sequence>
<dbReference type="AlphaFoldDB" id="A0A8H8RZ83"/>
<dbReference type="OrthoDB" id="240546at2759"/>
<feature type="compositionally biased region" description="Acidic residues" evidence="2">
    <location>
        <begin position="487"/>
        <end position="498"/>
    </location>
</feature>
<dbReference type="PANTHER" id="PTHR13056">
    <property type="entry name" value="VACUOLAR FUSION PROTEIN CCZ1 HOMOLOG-RELATED"/>
    <property type="match status" value="1"/>
</dbReference>
<feature type="region of interest" description="Disordered" evidence="2">
    <location>
        <begin position="412"/>
        <end position="475"/>
    </location>
</feature>
<name>A0A8H8RZ83_9HELO</name>
<feature type="region of interest" description="Disordered" evidence="2">
    <location>
        <begin position="334"/>
        <end position="394"/>
    </location>
</feature>
<accession>A0A8H8RZ83</accession>
<dbReference type="InterPro" id="IPR043987">
    <property type="entry name" value="CCZ1/INTU/HSP4_longin_1"/>
</dbReference>
<comment type="caution">
    <text evidence="4">The sequence shown here is derived from an EMBL/GenBank/DDBJ whole genome shotgun (WGS) entry which is preliminary data.</text>
</comment>
<feature type="compositionally biased region" description="Low complexity" evidence="2">
    <location>
        <begin position="544"/>
        <end position="560"/>
    </location>
</feature>
<keyword evidence="5" id="KW-1185">Reference proteome</keyword>
<gene>
    <name evidence="4" type="primary">CCZ1</name>
    <name evidence="4" type="ORF">LOCC1_G003046</name>
</gene>
<dbReference type="InterPro" id="IPR013176">
    <property type="entry name" value="Ccz1"/>
</dbReference>